<dbReference type="AlphaFoldDB" id="A0AA40KM64"/>
<dbReference type="EMBL" id="JAHYIQ010000016">
    <property type="protein sequence ID" value="KAK1125221.1"/>
    <property type="molecule type" value="Genomic_DNA"/>
</dbReference>
<gene>
    <name evidence="1" type="ORF">K0M31_005594</name>
</gene>
<name>A0AA40KM64_9HYME</name>
<sequence length="180" mass="20834">MTGEMPLLDETRTYLQCGRTMSYDRARCTCASLSQPSVSHSDIKRYNIASNSEIEPTTYCSYVSRLSCQLFLSFSLSFPLRVRNTMCSKVSLKQLLYNECSTFFFILPYFSPSPSSQPPVASYWQNKREQQRANLFHDTSRSITFSPSALFLWTFHLPRFVSPSVYNVVLSRNWTHVSRQ</sequence>
<keyword evidence="2" id="KW-1185">Reference proteome</keyword>
<protein>
    <submittedName>
        <fullName evidence="1">Uncharacterized protein</fullName>
    </submittedName>
</protein>
<accession>A0AA40KM64</accession>
<organism evidence="1 2">
    <name type="scientific">Melipona bicolor</name>
    <dbReference type="NCBI Taxonomy" id="60889"/>
    <lineage>
        <taxon>Eukaryota</taxon>
        <taxon>Metazoa</taxon>
        <taxon>Ecdysozoa</taxon>
        <taxon>Arthropoda</taxon>
        <taxon>Hexapoda</taxon>
        <taxon>Insecta</taxon>
        <taxon>Pterygota</taxon>
        <taxon>Neoptera</taxon>
        <taxon>Endopterygota</taxon>
        <taxon>Hymenoptera</taxon>
        <taxon>Apocrita</taxon>
        <taxon>Aculeata</taxon>
        <taxon>Apoidea</taxon>
        <taxon>Anthophila</taxon>
        <taxon>Apidae</taxon>
        <taxon>Melipona</taxon>
    </lineage>
</organism>
<evidence type="ECO:0000313" key="1">
    <source>
        <dbReference type="EMBL" id="KAK1125221.1"/>
    </source>
</evidence>
<dbReference type="Proteomes" id="UP001177670">
    <property type="component" value="Unassembled WGS sequence"/>
</dbReference>
<reference evidence="1" key="1">
    <citation type="submission" date="2021-10" db="EMBL/GenBank/DDBJ databases">
        <title>Melipona bicolor Genome sequencing and assembly.</title>
        <authorList>
            <person name="Araujo N.S."/>
            <person name="Arias M.C."/>
        </authorList>
    </citation>
    <scope>NUCLEOTIDE SEQUENCE</scope>
    <source>
        <strain evidence="1">USP_2M_L1-L4_2017</strain>
        <tissue evidence="1">Whole body</tissue>
    </source>
</reference>
<evidence type="ECO:0000313" key="2">
    <source>
        <dbReference type="Proteomes" id="UP001177670"/>
    </source>
</evidence>
<comment type="caution">
    <text evidence="1">The sequence shown here is derived from an EMBL/GenBank/DDBJ whole genome shotgun (WGS) entry which is preliminary data.</text>
</comment>
<proteinExistence type="predicted"/>